<accession>A0ABY8DCL7</accession>
<gene>
    <name evidence="3" type="ORF">PZN02_000510</name>
</gene>
<evidence type="ECO:0000256" key="2">
    <source>
        <dbReference type="SAM" id="Phobius"/>
    </source>
</evidence>
<keyword evidence="2" id="KW-1133">Transmembrane helix</keyword>
<keyword evidence="2" id="KW-0472">Membrane</keyword>
<sequence length="90" mass="10096">MADEIHNERVFALWGRGIALTTAVGLGIALFAYLFEPPEWLVVSMLFVWAGWAYGLTKNRFFALDFDEGRSSATRSDGEISHQSEDRGAR</sequence>
<feature type="transmembrane region" description="Helical" evidence="2">
    <location>
        <begin position="12"/>
        <end position="34"/>
    </location>
</feature>
<dbReference type="EMBL" id="CP120373">
    <property type="protein sequence ID" value="WEX88057.1"/>
    <property type="molecule type" value="Genomic_DNA"/>
</dbReference>
<feature type="transmembrane region" description="Helical" evidence="2">
    <location>
        <begin position="40"/>
        <end position="57"/>
    </location>
</feature>
<keyword evidence="2" id="KW-0812">Transmembrane</keyword>
<dbReference type="Proteomes" id="UP001229355">
    <property type="component" value="Chromosome 1"/>
</dbReference>
<protein>
    <submittedName>
        <fullName evidence="3">Uncharacterized protein</fullName>
    </submittedName>
</protein>
<organism evidence="3 4">
    <name type="scientific">Sinorhizobium garamanticum</name>
    <dbReference type="NCBI Taxonomy" id="680247"/>
    <lineage>
        <taxon>Bacteria</taxon>
        <taxon>Pseudomonadati</taxon>
        <taxon>Pseudomonadota</taxon>
        <taxon>Alphaproteobacteria</taxon>
        <taxon>Hyphomicrobiales</taxon>
        <taxon>Rhizobiaceae</taxon>
        <taxon>Sinorhizobium/Ensifer group</taxon>
        <taxon>Sinorhizobium</taxon>
    </lineage>
</organism>
<name>A0ABY8DCL7_9HYPH</name>
<proteinExistence type="predicted"/>
<feature type="compositionally biased region" description="Basic and acidic residues" evidence="1">
    <location>
        <begin position="76"/>
        <end position="90"/>
    </location>
</feature>
<evidence type="ECO:0000256" key="1">
    <source>
        <dbReference type="SAM" id="MobiDB-lite"/>
    </source>
</evidence>
<keyword evidence="4" id="KW-1185">Reference proteome</keyword>
<evidence type="ECO:0000313" key="4">
    <source>
        <dbReference type="Proteomes" id="UP001229355"/>
    </source>
</evidence>
<dbReference type="RefSeq" id="WP_280660069.1">
    <property type="nucleotide sequence ID" value="NZ_CP120373.1"/>
</dbReference>
<reference evidence="3 4" key="1">
    <citation type="submission" date="2023-03" db="EMBL/GenBank/DDBJ databases">
        <authorList>
            <person name="Kaur S."/>
            <person name="Espinosa-Saiz D."/>
            <person name="Velazquez E."/>
            <person name="Menendez E."/>
            <person name="diCenzo G.C."/>
        </authorList>
    </citation>
    <scope>NUCLEOTIDE SEQUENCE [LARGE SCALE GENOMIC DNA]</scope>
    <source>
        <strain evidence="3 4">LMG 24692</strain>
    </source>
</reference>
<feature type="region of interest" description="Disordered" evidence="1">
    <location>
        <begin position="70"/>
        <end position="90"/>
    </location>
</feature>
<evidence type="ECO:0000313" key="3">
    <source>
        <dbReference type="EMBL" id="WEX88057.1"/>
    </source>
</evidence>